<organism evidence="2 3">
    <name type="scientific">Pholiota conissans</name>
    <dbReference type="NCBI Taxonomy" id="109636"/>
    <lineage>
        <taxon>Eukaryota</taxon>
        <taxon>Fungi</taxon>
        <taxon>Dikarya</taxon>
        <taxon>Basidiomycota</taxon>
        <taxon>Agaricomycotina</taxon>
        <taxon>Agaricomycetes</taxon>
        <taxon>Agaricomycetidae</taxon>
        <taxon>Agaricales</taxon>
        <taxon>Agaricineae</taxon>
        <taxon>Strophariaceae</taxon>
        <taxon>Pholiota</taxon>
    </lineage>
</organism>
<dbReference type="Proteomes" id="UP000807469">
    <property type="component" value="Unassembled WGS sequence"/>
</dbReference>
<protein>
    <recommendedName>
        <fullName evidence="4">Tetraspanin</fullName>
    </recommendedName>
</protein>
<keyword evidence="3" id="KW-1185">Reference proteome</keyword>
<keyword evidence="1" id="KW-0812">Transmembrane</keyword>
<accession>A0A9P6D6B9</accession>
<keyword evidence="1" id="KW-1133">Transmembrane helix</keyword>
<name>A0A9P6D6B9_9AGAR</name>
<dbReference type="OrthoDB" id="3362027at2759"/>
<evidence type="ECO:0000256" key="1">
    <source>
        <dbReference type="SAM" id="Phobius"/>
    </source>
</evidence>
<dbReference type="EMBL" id="MU155143">
    <property type="protein sequence ID" value="KAF9484493.1"/>
    <property type="molecule type" value="Genomic_DNA"/>
</dbReference>
<feature type="transmembrane region" description="Helical" evidence="1">
    <location>
        <begin position="84"/>
        <end position="104"/>
    </location>
</feature>
<reference evidence="2" key="1">
    <citation type="submission" date="2020-11" db="EMBL/GenBank/DDBJ databases">
        <authorList>
            <consortium name="DOE Joint Genome Institute"/>
            <person name="Ahrendt S."/>
            <person name="Riley R."/>
            <person name="Andreopoulos W."/>
            <person name="Labutti K."/>
            <person name="Pangilinan J."/>
            <person name="Ruiz-Duenas F.J."/>
            <person name="Barrasa J.M."/>
            <person name="Sanchez-Garcia M."/>
            <person name="Camarero S."/>
            <person name="Miyauchi S."/>
            <person name="Serrano A."/>
            <person name="Linde D."/>
            <person name="Babiker R."/>
            <person name="Drula E."/>
            <person name="Ayuso-Fernandez I."/>
            <person name="Pacheco R."/>
            <person name="Padilla G."/>
            <person name="Ferreira P."/>
            <person name="Barriuso J."/>
            <person name="Kellner H."/>
            <person name="Castanera R."/>
            <person name="Alfaro M."/>
            <person name="Ramirez L."/>
            <person name="Pisabarro A.G."/>
            <person name="Kuo A."/>
            <person name="Tritt A."/>
            <person name="Lipzen A."/>
            <person name="He G."/>
            <person name="Yan M."/>
            <person name="Ng V."/>
            <person name="Cullen D."/>
            <person name="Martin F."/>
            <person name="Rosso M.-N."/>
            <person name="Henrissat B."/>
            <person name="Hibbett D."/>
            <person name="Martinez A.T."/>
            <person name="Grigoriev I.V."/>
        </authorList>
    </citation>
    <scope>NUCLEOTIDE SEQUENCE</scope>
    <source>
        <strain evidence="2">CIRM-BRFM 674</strain>
    </source>
</reference>
<evidence type="ECO:0000313" key="2">
    <source>
        <dbReference type="EMBL" id="KAF9484493.1"/>
    </source>
</evidence>
<gene>
    <name evidence="2" type="ORF">BDN70DRAFT_797753</name>
</gene>
<evidence type="ECO:0000313" key="3">
    <source>
        <dbReference type="Proteomes" id="UP000807469"/>
    </source>
</evidence>
<sequence length="195" mass="21260">MIARVPSRTFCCCIPVRAGVIVLALLGLVGGTIIAAASIVNIHRDESNKVPAVLSIVIYLLLALVSIFGLIGAITRRLGFIRSYLAMLIVHLLFSTAMGIFAIYRNFKDAPKYIAECSKGTDPTDESILATCKNGATILKSLMIGTFIIAWLLETCALPLFTSDSLGWACFIVVNYSKQLVEEERAELVKDTESW</sequence>
<comment type="caution">
    <text evidence="2">The sequence shown here is derived from an EMBL/GenBank/DDBJ whole genome shotgun (WGS) entry which is preliminary data.</text>
</comment>
<proteinExistence type="predicted"/>
<keyword evidence="1" id="KW-0472">Membrane</keyword>
<feature type="transmembrane region" description="Helical" evidence="1">
    <location>
        <begin position="20"/>
        <end position="40"/>
    </location>
</feature>
<dbReference type="AlphaFoldDB" id="A0A9P6D6B9"/>
<evidence type="ECO:0008006" key="4">
    <source>
        <dbReference type="Google" id="ProtNLM"/>
    </source>
</evidence>
<feature type="transmembrane region" description="Helical" evidence="1">
    <location>
        <begin position="52"/>
        <end position="72"/>
    </location>
</feature>